<gene>
    <name evidence="6" type="ORF">NC99_09600</name>
</gene>
<dbReference type="Gene3D" id="2.40.50.100">
    <property type="match status" value="1"/>
</dbReference>
<sequence length="357" mass="39561">MKFKNIFLFLTVVIFVSSGCKDSTKDLPRAETIKKVKVETITGDIIQSTMTLNGKIKEKSLTSLSFRVGGPLEKLNVKQGDYVHAGQVIAGIDDRDYQLQVETSKAQFEQAEGEYNRYKQLVEQKKIPENTFEKIKSGYLMAKTSYENAQNQLRDTKLKAPFSGYIYEKFVENYQTVGAGTPIVSIIDNSHLEVVVPISESQLNSVRSNKKSLLNVANAGIKQLPIQLLSVSEKTMEDGLYEVKFLFENKDDLKVAPGMTAGVTVYNQSEENQLSVASTAIFHEKTNTYVWLYNPSTSKVEKRQVKISLDGANGRVNIVSGITNGDQVVTAGVHYLVEGQEVEPLSKPSVTNIGGLL</sequence>
<dbReference type="AlphaFoldDB" id="A0A0L8VDK1"/>
<organism evidence="6 7">
    <name type="scientific">Sunxiuqinia dokdonensis</name>
    <dbReference type="NCBI Taxonomy" id="1409788"/>
    <lineage>
        <taxon>Bacteria</taxon>
        <taxon>Pseudomonadati</taxon>
        <taxon>Bacteroidota</taxon>
        <taxon>Bacteroidia</taxon>
        <taxon>Marinilabiliales</taxon>
        <taxon>Prolixibacteraceae</taxon>
        <taxon>Sunxiuqinia</taxon>
    </lineage>
</organism>
<evidence type="ECO:0000313" key="7">
    <source>
        <dbReference type="Proteomes" id="UP000036958"/>
    </source>
</evidence>
<name>A0A0L8VDK1_9BACT</name>
<feature type="domain" description="Multidrug resistance protein MdtA-like barrel-sandwich hybrid" evidence="4">
    <location>
        <begin position="66"/>
        <end position="186"/>
    </location>
</feature>
<keyword evidence="3" id="KW-0813">Transport</keyword>
<comment type="similarity">
    <text evidence="2">Belongs to the membrane fusion protein (MFP) (TC 8.A.1) family.</text>
</comment>
<dbReference type="InterPro" id="IPR006143">
    <property type="entry name" value="RND_pump_MFP"/>
</dbReference>
<dbReference type="Gene3D" id="2.40.420.20">
    <property type="match status" value="1"/>
</dbReference>
<dbReference type="GO" id="GO:0015562">
    <property type="term" value="F:efflux transmembrane transporter activity"/>
    <property type="evidence" value="ECO:0007669"/>
    <property type="project" value="TreeGrafter"/>
</dbReference>
<evidence type="ECO:0000256" key="2">
    <source>
        <dbReference type="ARBA" id="ARBA00009477"/>
    </source>
</evidence>
<comment type="caution">
    <text evidence="6">The sequence shown here is derived from an EMBL/GenBank/DDBJ whole genome shotgun (WGS) entry which is preliminary data.</text>
</comment>
<dbReference type="PANTHER" id="PTHR30469">
    <property type="entry name" value="MULTIDRUG RESISTANCE PROTEIN MDTA"/>
    <property type="match status" value="1"/>
</dbReference>
<dbReference type="STRING" id="1409788.NC99_09600"/>
<feature type="domain" description="Multidrug resistance protein MdtA-like C-terminal permuted SH3" evidence="5">
    <location>
        <begin position="286"/>
        <end position="333"/>
    </location>
</feature>
<dbReference type="NCBIfam" id="TIGR01730">
    <property type="entry name" value="RND_mfp"/>
    <property type="match status" value="1"/>
</dbReference>
<dbReference type="GO" id="GO:1990281">
    <property type="term" value="C:efflux pump complex"/>
    <property type="evidence" value="ECO:0007669"/>
    <property type="project" value="TreeGrafter"/>
</dbReference>
<reference evidence="7" key="1">
    <citation type="submission" date="2015-07" db="EMBL/GenBank/DDBJ databases">
        <title>Genome sequencing of Sunxiuqinia dokdonensis strain SK.</title>
        <authorList>
            <person name="Ahn S."/>
            <person name="Kim B.-C."/>
        </authorList>
    </citation>
    <scope>NUCLEOTIDE SEQUENCE [LARGE SCALE GENOMIC DNA]</scope>
    <source>
        <strain evidence="7">SK</strain>
    </source>
</reference>
<protein>
    <submittedName>
        <fullName evidence="6">Uncharacterized protein</fullName>
    </submittedName>
</protein>
<dbReference type="Proteomes" id="UP000036958">
    <property type="component" value="Unassembled WGS sequence"/>
</dbReference>
<keyword evidence="7" id="KW-1185">Reference proteome</keyword>
<dbReference type="Pfam" id="PF25917">
    <property type="entry name" value="BSH_RND"/>
    <property type="match status" value="1"/>
</dbReference>
<dbReference type="PANTHER" id="PTHR30469:SF20">
    <property type="entry name" value="EFFLUX RND TRANSPORTER PERIPLASMIC ADAPTOR SUBUNIT"/>
    <property type="match status" value="1"/>
</dbReference>
<comment type="subcellular location">
    <subcellularLocation>
        <location evidence="1">Cell envelope</location>
    </subcellularLocation>
</comment>
<accession>A0A0L8VDK1</accession>
<dbReference type="Pfam" id="PF25967">
    <property type="entry name" value="RND-MFP_C"/>
    <property type="match status" value="1"/>
</dbReference>
<dbReference type="EMBL" id="LGIA01000040">
    <property type="protein sequence ID" value="KOH46232.1"/>
    <property type="molecule type" value="Genomic_DNA"/>
</dbReference>
<dbReference type="Gene3D" id="1.10.287.470">
    <property type="entry name" value="Helix hairpin bin"/>
    <property type="match status" value="1"/>
</dbReference>
<evidence type="ECO:0000256" key="3">
    <source>
        <dbReference type="ARBA" id="ARBA00022448"/>
    </source>
</evidence>
<dbReference type="InterPro" id="IPR058625">
    <property type="entry name" value="MdtA-like_BSH"/>
</dbReference>
<dbReference type="SUPFAM" id="SSF111369">
    <property type="entry name" value="HlyD-like secretion proteins"/>
    <property type="match status" value="1"/>
</dbReference>
<dbReference type="OrthoDB" id="9784685at2"/>
<evidence type="ECO:0000259" key="5">
    <source>
        <dbReference type="Pfam" id="PF25967"/>
    </source>
</evidence>
<evidence type="ECO:0000259" key="4">
    <source>
        <dbReference type="Pfam" id="PF25917"/>
    </source>
</evidence>
<evidence type="ECO:0000256" key="1">
    <source>
        <dbReference type="ARBA" id="ARBA00004196"/>
    </source>
</evidence>
<proteinExistence type="inferred from homology"/>
<dbReference type="PROSITE" id="PS51257">
    <property type="entry name" value="PROKAR_LIPOPROTEIN"/>
    <property type="match status" value="1"/>
</dbReference>
<evidence type="ECO:0000313" key="6">
    <source>
        <dbReference type="EMBL" id="KOH46232.1"/>
    </source>
</evidence>
<dbReference type="RefSeq" id="WP_157624436.1">
    <property type="nucleotide sequence ID" value="NZ_LGIA01000040.1"/>
</dbReference>
<dbReference type="InterPro" id="IPR058627">
    <property type="entry name" value="MdtA-like_C"/>
</dbReference>